<protein>
    <submittedName>
        <fullName evidence="1">Unnamed protein product</fullName>
    </submittedName>
</protein>
<organism evidence="1 2">
    <name type="scientific">Ambrosiozyma monospora</name>
    <name type="common">Yeast</name>
    <name type="synonym">Endomycopsis monosporus</name>
    <dbReference type="NCBI Taxonomy" id="43982"/>
    <lineage>
        <taxon>Eukaryota</taxon>
        <taxon>Fungi</taxon>
        <taxon>Dikarya</taxon>
        <taxon>Ascomycota</taxon>
        <taxon>Saccharomycotina</taxon>
        <taxon>Pichiomycetes</taxon>
        <taxon>Pichiales</taxon>
        <taxon>Pichiaceae</taxon>
        <taxon>Ambrosiozyma</taxon>
    </lineage>
</organism>
<proteinExistence type="predicted"/>
<keyword evidence="2" id="KW-1185">Reference proteome</keyword>
<dbReference type="Proteomes" id="UP001165064">
    <property type="component" value="Unassembled WGS sequence"/>
</dbReference>
<evidence type="ECO:0000313" key="1">
    <source>
        <dbReference type="EMBL" id="GMF03589.1"/>
    </source>
</evidence>
<evidence type="ECO:0000313" key="2">
    <source>
        <dbReference type="Proteomes" id="UP001165064"/>
    </source>
</evidence>
<name>A0ACB5U6V6_AMBMO</name>
<sequence>MLSTLTNTIFKSASLTNTEVAPKAVIPAAGAAPFTPPKLVKQADVPETLPVSWYTNDKVVPLAKAKLFDQGWHFITIVGAFDKSQADKNDLQGGLQFEFIGNAFFGLCTVEDVQSVSEIEMYYGDFNSITEGCVTIEERIEKCRSAVVTRQIAEVSHLEKDWFMNVTTISSLF</sequence>
<comment type="caution">
    <text evidence="1">The sequence shown here is derived from an EMBL/GenBank/DDBJ whole genome shotgun (WGS) entry which is preliminary data.</text>
</comment>
<reference evidence="1" key="1">
    <citation type="submission" date="2023-04" db="EMBL/GenBank/DDBJ databases">
        <title>Ambrosiozyma monospora NBRC 10751.</title>
        <authorList>
            <person name="Ichikawa N."/>
            <person name="Sato H."/>
            <person name="Tonouchi N."/>
        </authorList>
    </citation>
    <scope>NUCLEOTIDE SEQUENCE</scope>
    <source>
        <strain evidence="1">NBRC 10751</strain>
    </source>
</reference>
<accession>A0ACB5U6V6</accession>
<dbReference type="EMBL" id="BSXS01013123">
    <property type="protein sequence ID" value="GMF03589.1"/>
    <property type="molecule type" value="Genomic_DNA"/>
</dbReference>
<gene>
    <name evidence="1" type="ORF">Amon02_001183700</name>
</gene>